<gene>
    <name evidence="2" type="ORF">MXD59_20485</name>
</gene>
<keyword evidence="3" id="KW-1185">Reference proteome</keyword>
<feature type="region of interest" description="Disordered" evidence="1">
    <location>
        <begin position="137"/>
        <end position="200"/>
    </location>
</feature>
<proteinExistence type="predicted"/>
<feature type="compositionally biased region" description="Low complexity" evidence="1">
    <location>
        <begin position="137"/>
        <end position="175"/>
    </location>
</feature>
<organism evidence="2 3">
    <name type="scientific">Frankia umida</name>
    <dbReference type="NCBI Taxonomy" id="573489"/>
    <lineage>
        <taxon>Bacteria</taxon>
        <taxon>Bacillati</taxon>
        <taxon>Actinomycetota</taxon>
        <taxon>Actinomycetes</taxon>
        <taxon>Frankiales</taxon>
        <taxon>Frankiaceae</taxon>
        <taxon>Frankia</taxon>
    </lineage>
</organism>
<sequence length="200" mass="21158">MTGAKDTRYDLLWFTESCLDNALRLETYIADAESDGDRELTAWISVTVRRSMAVAPSAVCSSRIPSCTRTTPPQSSPAGVRTARSEPLGTVTTGDHESAHRDRRVEQPPLAGLVEGPFQHDGELAASGEELARWSAGSGRCASRSRASAARPSSPAASTRSPSSSVPGSCRSSTVMVPVRPPIPADGDLAGPHGDNRRYP</sequence>
<dbReference type="EMBL" id="JALKFT010000027">
    <property type="protein sequence ID" value="MCK9878116.1"/>
    <property type="molecule type" value="Genomic_DNA"/>
</dbReference>
<comment type="caution">
    <text evidence="2">The sequence shown here is derived from an EMBL/GenBank/DDBJ whole genome shotgun (WGS) entry which is preliminary data.</text>
</comment>
<accession>A0ABT0K2W1</accession>
<evidence type="ECO:0000256" key="1">
    <source>
        <dbReference type="SAM" id="MobiDB-lite"/>
    </source>
</evidence>
<evidence type="ECO:0000313" key="3">
    <source>
        <dbReference type="Proteomes" id="UP001201873"/>
    </source>
</evidence>
<feature type="compositionally biased region" description="Basic and acidic residues" evidence="1">
    <location>
        <begin position="94"/>
        <end position="106"/>
    </location>
</feature>
<reference evidence="2 3" key="1">
    <citation type="submission" date="2022-04" db="EMBL/GenBank/DDBJ databases">
        <title>Genome diversity in the genus Frankia.</title>
        <authorList>
            <person name="Carlos-Shanley C."/>
            <person name="Hahn D."/>
        </authorList>
    </citation>
    <scope>NUCLEOTIDE SEQUENCE [LARGE SCALE GENOMIC DNA]</scope>
    <source>
        <strain evidence="2 3">Ag45/Mut15</strain>
    </source>
</reference>
<dbReference type="RefSeq" id="WP_248826253.1">
    <property type="nucleotide sequence ID" value="NZ_JALKFT010000027.1"/>
</dbReference>
<feature type="compositionally biased region" description="Polar residues" evidence="1">
    <location>
        <begin position="63"/>
        <end position="77"/>
    </location>
</feature>
<protein>
    <submittedName>
        <fullName evidence="2">Uncharacterized protein</fullName>
    </submittedName>
</protein>
<dbReference type="Proteomes" id="UP001201873">
    <property type="component" value="Unassembled WGS sequence"/>
</dbReference>
<evidence type="ECO:0000313" key="2">
    <source>
        <dbReference type="EMBL" id="MCK9878116.1"/>
    </source>
</evidence>
<feature type="region of interest" description="Disordered" evidence="1">
    <location>
        <begin position="63"/>
        <end position="106"/>
    </location>
</feature>
<name>A0ABT0K2W1_9ACTN</name>